<dbReference type="AlphaFoldDB" id="W4GF40"/>
<dbReference type="PANTHER" id="PTHR43102">
    <property type="entry name" value="SLR1143 PROTEIN"/>
    <property type="match status" value="1"/>
</dbReference>
<feature type="region of interest" description="Disordered" evidence="5">
    <location>
        <begin position="720"/>
        <end position="785"/>
    </location>
</feature>
<dbReference type="GeneID" id="20810560"/>
<reference evidence="7" key="1">
    <citation type="submission" date="2013-12" db="EMBL/GenBank/DDBJ databases">
        <title>The Genome Sequence of Aphanomyces astaci APO3.</title>
        <authorList>
            <consortium name="The Broad Institute Genomics Platform"/>
            <person name="Russ C."/>
            <person name="Tyler B."/>
            <person name="van West P."/>
            <person name="Dieguez-Uribeondo J."/>
            <person name="Young S.K."/>
            <person name="Zeng Q."/>
            <person name="Gargeya S."/>
            <person name="Fitzgerald M."/>
            <person name="Abouelleil A."/>
            <person name="Alvarado L."/>
            <person name="Chapman S.B."/>
            <person name="Gainer-Dewar J."/>
            <person name="Goldberg J."/>
            <person name="Griggs A."/>
            <person name="Gujja S."/>
            <person name="Hansen M."/>
            <person name="Howarth C."/>
            <person name="Imamovic A."/>
            <person name="Ireland A."/>
            <person name="Larimer J."/>
            <person name="McCowan C."/>
            <person name="Murphy C."/>
            <person name="Pearson M."/>
            <person name="Poon T.W."/>
            <person name="Priest M."/>
            <person name="Roberts A."/>
            <person name="Saif S."/>
            <person name="Shea T."/>
            <person name="Sykes S."/>
            <person name="Wortman J."/>
            <person name="Nusbaum C."/>
            <person name="Birren B."/>
        </authorList>
    </citation>
    <scope>NUCLEOTIDE SEQUENCE [LARGE SCALE GENOMIC DNA]</scope>
    <source>
        <strain evidence="7">APO3</strain>
    </source>
</reference>
<evidence type="ECO:0000256" key="4">
    <source>
        <dbReference type="PROSITE-ProRule" id="PRU00091"/>
    </source>
</evidence>
<feature type="compositionally biased region" description="Low complexity" evidence="5">
    <location>
        <begin position="525"/>
        <end position="536"/>
    </location>
</feature>
<dbReference type="InterPro" id="IPR017455">
    <property type="entry name" value="Znf_FYVE-rel"/>
</dbReference>
<sequence length="914" mass="102773">MACQHLQLVVRLRKDGFPANDNHNNSSALRSTMLLPVPPKFFPPVKLNEDDESHLRRLAKEKLRGMQDLLQGRYSQMMNWVPCEEKGQATSLDGPQVMKTHFIDMENNSQRAHACMLYRSTIVVNASFSEVMNAIASCKTDEYRKQMRGLYGSDFVDGVCLHKLPQTKQNRPAYFYTALKWCVLQPPSKVNGLGSDFCFLEYAGIHKETEVNEKMGFCIQQSVSMDSEVPDFAHYGLQRDTFQRTGLLVTATGREHTVRLTSFCQIQNARLQPAHPRDLELMMFRRVAAVRDFAMYLERGRLGKMQFVERWRWIPDTDRRTCAVCLKMFLFRRKHHCRQCGEVVCNMCSPHREIDATNIGLTRVRICTICMMRARSDQAIPDDHCGSSVFTVNVDPSVVEFLQSPPHKGGREHDDDNDDDEAFDRQDSDEDDETRLVVARRTTLQQQRTALAYDTMHRSKQQATTPTFAPTPSNNSNMLASTPRPVLEFDDDDDADSDFVPVVLPPPPERRTSSNMRPSPPFPQPNNSHPQSNNHRLLTFPHPQHTLSAYRPQQPPQLAQFPYPSSFNQASDMESTVSFQTNATDDTECPYATQNYGKLMHEFDQPPPPQQPPHSPHPHNNNSVDHAFGTNLSSNRSNPPLPTRRPPPVDNLSNFTLQLQISEATHPTPPGPLTMTSAGTTVCRPPLTSNVDPPQSLPPTLTDSMKASLLARQVLLKSRDRSEYTATRPPASGRTSKVRSLSHHEQPTTTTTNQPQTQTTPRPNSTSMEPPSSSPPHDDKDSNDDDDIVVLHASLAFARLNQRPTSTTGPNKAIDLALDFLTVDIPLLPDRLHVLRSLELLLTAILDEHPDCLRIDDRSSYRPLVAAYPSVQHVLRAVGYTSSSATSLVLSLDQVDQSVVSHALASVKRRNRGP</sequence>
<dbReference type="VEuPathDB" id="FungiDB:H257_08564"/>
<gene>
    <name evidence="7" type="ORF">H257_08564</name>
</gene>
<keyword evidence="1" id="KW-0479">Metal-binding</keyword>
<proteinExistence type="predicted"/>
<dbReference type="GO" id="GO:0008270">
    <property type="term" value="F:zinc ion binding"/>
    <property type="evidence" value="ECO:0007669"/>
    <property type="project" value="UniProtKB-KW"/>
</dbReference>
<feature type="compositionally biased region" description="Pro residues" evidence="5">
    <location>
        <begin position="639"/>
        <end position="649"/>
    </location>
</feature>
<accession>W4GF40</accession>
<dbReference type="EMBL" id="KI913132">
    <property type="protein sequence ID" value="ETV77674.1"/>
    <property type="molecule type" value="Genomic_DNA"/>
</dbReference>
<organism evidence="7">
    <name type="scientific">Aphanomyces astaci</name>
    <name type="common">Crayfish plague agent</name>
    <dbReference type="NCBI Taxonomy" id="112090"/>
    <lineage>
        <taxon>Eukaryota</taxon>
        <taxon>Sar</taxon>
        <taxon>Stramenopiles</taxon>
        <taxon>Oomycota</taxon>
        <taxon>Saprolegniomycetes</taxon>
        <taxon>Saprolegniales</taxon>
        <taxon>Verrucalvaceae</taxon>
        <taxon>Aphanomyces</taxon>
    </lineage>
</organism>
<evidence type="ECO:0000256" key="1">
    <source>
        <dbReference type="ARBA" id="ARBA00022723"/>
    </source>
</evidence>
<feature type="compositionally biased region" description="Acidic residues" evidence="5">
    <location>
        <begin position="415"/>
        <end position="433"/>
    </location>
</feature>
<feature type="compositionally biased region" description="Acidic residues" evidence="5">
    <location>
        <begin position="488"/>
        <end position="497"/>
    </location>
</feature>
<protein>
    <recommendedName>
        <fullName evidence="6">FYVE-type domain-containing protein</fullName>
    </recommendedName>
</protein>
<feature type="region of interest" description="Disordered" evidence="5">
    <location>
        <begin position="401"/>
        <end position="442"/>
    </location>
</feature>
<dbReference type="SMART" id="SM00064">
    <property type="entry name" value="FYVE"/>
    <property type="match status" value="1"/>
</dbReference>
<feature type="region of interest" description="Disordered" evidence="5">
    <location>
        <begin position="456"/>
        <end position="539"/>
    </location>
</feature>
<feature type="compositionally biased region" description="Polar residues" evidence="5">
    <location>
        <begin position="651"/>
        <end position="665"/>
    </location>
</feature>
<evidence type="ECO:0000259" key="6">
    <source>
        <dbReference type="PROSITE" id="PS50178"/>
    </source>
</evidence>
<evidence type="ECO:0000313" key="7">
    <source>
        <dbReference type="EMBL" id="ETV77674.1"/>
    </source>
</evidence>
<feature type="compositionally biased region" description="Low complexity" evidence="5">
    <location>
        <begin position="463"/>
        <end position="477"/>
    </location>
</feature>
<dbReference type="InterPro" id="IPR013083">
    <property type="entry name" value="Znf_RING/FYVE/PHD"/>
</dbReference>
<evidence type="ECO:0000256" key="3">
    <source>
        <dbReference type="ARBA" id="ARBA00022833"/>
    </source>
</evidence>
<dbReference type="OrthoDB" id="10018316at2759"/>
<dbReference type="PANTHER" id="PTHR43102:SF2">
    <property type="entry name" value="GAF DOMAIN-CONTAINING PROTEIN"/>
    <property type="match status" value="1"/>
</dbReference>
<feature type="compositionally biased region" description="Low complexity" evidence="5">
    <location>
        <begin position="747"/>
        <end position="771"/>
    </location>
</feature>
<dbReference type="Gene3D" id="3.30.40.10">
    <property type="entry name" value="Zinc/RING finger domain, C3HC4 (zinc finger)"/>
    <property type="match status" value="1"/>
</dbReference>
<feature type="region of interest" description="Disordered" evidence="5">
    <location>
        <begin position="555"/>
        <end position="705"/>
    </location>
</feature>
<dbReference type="CDD" id="cd00065">
    <property type="entry name" value="FYVE_like_SF"/>
    <property type="match status" value="1"/>
</dbReference>
<dbReference type="Pfam" id="PF01363">
    <property type="entry name" value="FYVE"/>
    <property type="match status" value="1"/>
</dbReference>
<feature type="compositionally biased region" description="Polar residues" evidence="5">
    <location>
        <begin position="563"/>
        <end position="584"/>
    </location>
</feature>
<keyword evidence="2 4" id="KW-0863">Zinc-finger</keyword>
<evidence type="ECO:0000256" key="5">
    <source>
        <dbReference type="SAM" id="MobiDB-lite"/>
    </source>
</evidence>
<dbReference type="PROSITE" id="PS50178">
    <property type="entry name" value="ZF_FYVE"/>
    <property type="match status" value="1"/>
</dbReference>
<feature type="compositionally biased region" description="Pro residues" evidence="5">
    <location>
        <begin position="605"/>
        <end position="615"/>
    </location>
</feature>
<dbReference type="SUPFAM" id="SSF57903">
    <property type="entry name" value="FYVE/PHD zinc finger"/>
    <property type="match status" value="1"/>
</dbReference>
<dbReference type="InterPro" id="IPR000306">
    <property type="entry name" value="Znf_FYVE"/>
</dbReference>
<dbReference type="STRING" id="112090.W4GF40"/>
<feature type="compositionally biased region" description="Polar residues" evidence="5">
    <location>
        <begin position="687"/>
        <end position="705"/>
    </location>
</feature>
<evidence type="ECO:0000256" key="2">
    <source>
        <dbReference type="ARBA" id="ARBA00022771"/>
    </source>
</evidence>
<name>W4GF40_APHAT</name>
<dbReference type="RefSeq" id="XP_009832784.1">
    <property type="nucleotide sequence ID" value="XM_009834482.1"/>
</dbReference>
<feature type="domain" description="FYVE-type" evidence="6">
    <location>
        <begin position="316"/>
        <end position="375"/>
    </location>
</feature>
<keyword evidence="3" id="KW-0862">Zinc</keyword>
<dbReference type="InterPro" id="IPR011011">
    <property type="entry name" value="Znf_FYVE_PHD"/>
</dbReference>